<accession>A0AC58TZ50</accession>
<evidence type="ECO:0000313" key="1">
    <source>
        <dbReference type="Proteomes" id="UP000790787"/>
    </source>
</evidence>
<keyword evidence="1" id="KW-1185">Reference proteome</keyword>
<reference evidence="2" key="2">
    <citation type="submission" date="2025-08" db="UniProtKB">
        <authorList>
            <consortium name="RefSeq"/>
        </authorList>
    </citation>
    <scope>IDENTIFICATION</scope>
    <source>
        <tissue evidence="2">Leaf</tissue>
    </source>
</reference>
<dbReference type="RefSeq" id="XP_075102507.1">
    <property type="nucleotide sequence ID" value="XM_075246406.1"/>
</dbReference>
<protein>
    <submittedName>
        <fullName evidence="2">Uncharacterized protein LOC142177494</fullName>
    </submittedName>
</protein>
<reference evidence="1" key="1">
    <citation type="journal article" date="2014" name="Nat. Commun.">
        <title>The tobacco genome sequence and its comparison with those of tomato and potato.</title>
        <authorList>
            <person name="Sierro N."/>
            <person name="Battey J.N."/>
            <person name="Ouadi S."/>
            <person name="Bakaher N."/>
            <person name="Bovet L."/>
            <person name="Willig A."/>
            <person name="Goepfert S."/>
            <person name="Peitsch M.C."/>
            <person name="Ivanov N.V."/>
        </authorList>
    </citation>
    <scope>NUCLEOTIDE SEQUENCE [LARGE SCALE GENOMIC DNA]</scope>
</reference>
<proteinExistence type="predicted"/>
<name>A0AC58TZ50_TOBAC</name>
<sequence length="279" mass="30951">MVERQFNSKVKIIRSDNAFELGSGKIQSEFFESLGYPHGKKGYKVLNLKNLKPFVSRDVIFHEEFFPFASVKSNSFSEISLPTAPFSANHQIPEPLSFPIRPHTKTDSQLSKEATASSDSCSSPVYSSHPSSPIPSISVSSFSPNSPVTSNQPHTSTPIFPALDSDCTMDVLIRKSTRPHTTPSYLKDFICNALQLTDVSNSCFLAPVKPTYISFSGLSSTNQHMLNTLSNIQEPTDYLQATHHPGWQEAMNKEIEALELNMTWEVVELPPGRKALPCK</sequence>
<organism evidence="1 2">
    <name type="scientific">Nicotiana tabacum</name>
    <name type="common">Common tobacco</name>
    <dbReference type="NCBI Taxonomy" id="4097"/>
    <lineage>
        <taxon>Eukaryota</taxon>
        <taxon>Viridiplantae</taxon>
        <taxon>Streptophyta</taxon>
        <taxon>Embryophyta</taxon>
        <taxon>Tracheophyta</taxon>
        <taxon>Spermatophyta</taxon>
        <taxon>Magnoliopsida</taxon>
        <taxon>eudicotyledons</taxon>
        <taxon>Gunneridae</taxon>
        <taxon>Pentapetalae</taxon>
        <taxon>asterids</taxon>
        <taxon>lamiids</taxon>
        <taxon>Solanales</taxon>
        <taxon>Solanaceae</taxon>
        <taxon>Nicotianoideae</taxon>
        <taxon>Nicotianeae</taxon>
        <taxon>Nicotiana</taxon>
    </lineage>
</organism>
<gene>
    <name evidence="2" type="primary">LOC142177494</name>
</gene>
<evidence type="ECO:0000313" key="2">
    <source>
        <dbReference type="RefSeq" id="XP_075102507.1"/>
    </source>
</evidence>
<dbReference type="Proteomes" id="UP000790787">
    <property type="component" value="Chromosome 3"/>
</dbReference>